<evidence type="ECO:0000313" key="2">
    <source>
        <dbReference type="EMBL" id="WIA08641.1"/>
    </source>
</evidence>
<feature type="compositionally biased region" description="Acidic residues" evidence="1">
    <location>
        <begin position="106"/>
        <end position="138"/>
    </location>
</feature>
<organism evidence="2 3">
    <name type="scientific">Tetradesmus obliquus</name>
    <name type="common">Green alga</name>
    <name type="synonym">Acutodesmus obliquus</name>
    <dbReference type="NCBI Taxonomy" id="3088"/>
    <lineage>
        <taxon>Eukaryota</taxon>
        <taxon>Viridiplantae</taxon>
        <taxon>Chlorophyta</taxon>
        <taxon>core chlorophytes</taxon>
        <taxon>Chlorophyceae</taxon>
        <taxon>CS clade</taxon>
        <taxon>Sphaeropleales</taxon>
        <taxon>Scenedesmaceae</taxon>
        <taxon>Tetradesmus</taxon>
    </lineage>
</organism>
<evidence type="ECO:0000256" key="1">
    <source>
        <dbReference type="SAM" id="MobiDB-lite"/>
    </source>
</evidence>
<keyword evidence="3" id="KW-1185">Reference proteome</keyword>
<reference evidence="2 3" key="1">
    <citation type="submission" date="2023-05" db="EMBL/GenBank/DDBJ databases">
        <title>A 100% complete, gapless, phased diploid assembly of the Scenedesmus obliquus UTEX 3031 genome.</title>
        <authorList>
            <person name="Biondi T.C."/>
            <person name="Hanschen E.R."/>
            <person name="Kwon T."/>
            <person name="Eng W."/>
            <person name="Kruse C.P.S."/>
            <person name="Koehler S.I."/>
            <person name="Kunde Y."/>
            <person name="Gleasner C.D."/>
            <person name="You Mak K.T."/>
            <person name="Polle J."/>
            <person name="Hovde B.T."/>
            <person name="Starkenburg S.R."/>
        </authorList>
    </citation>
    <scope>NUCLEOTIDE SEQUENCE [LARGE SCALE GENOMIC DNA]</scope>
    <source>
        <strain evidence="2 3">DOE0152z</strain>
    </source>
</reference>
<accession>A0ABY8TLF0</accession>
<dbReference type="EMBL" id="CP126208">
    <property type="protein sequence ID" value="WIA08641.1"/>
    <property type="molecule type" value="Genomic_DNA"/>
</dbReference>
<gene>
    <name evidence="2" type="ORF">OEZ85_008069</name>
</gene>
<dbReference type="Proteomes" id="UP001244341">
    <property type="component" value="Chromosome 1b"/>
</dbReference>
<proteinExistence type="predicted"/>
<feature type="compositionally biased region" description="Acidic residues" evidence="1">
    <location>
        <begin position="73"/>
        <end position="85"/>
    </location>
</feature>
<protein>
    <submittedName>
        <fullName evidence="2">Uncharacterized protein</fullName>
    </submittedName>
</protein>
<feature type="region of interest" description="Disordered" evidence="1">
    <location>
        <begin position="73"/>
        <end position="158"/>
    </location>
</feature>
<evidence type="ECO:0000313" key="3">
    <source>
        <dbReference type="Proteomes" id="UP001244341"/>
    </source>
</evidence>
<feature type="compositionally biased region" description="Polar residues" evidence="1">
    <location>
        <begin position="139"/>
        <end position="152"/>
    </location>
</feature>
<name>A0ABY8TLF0_TETOB</name>
<sequence length="158" mass="18105">MCLWQHKLGDLSQAQQHARLVTALSLPAAADTPPQKRMNIRDQQEEDLVEEDELEVLLDEDEEEFDFDQVEIEEGEALDDPEWVGDGELATSRHMSGRAGSYGYKDEDDDVGEYDVEFDEAWEDEEEVDDLREQEDGSSEQQQHSSLRSTLAESLRSR</sequence>